<accession>A0A7M4DMJ1</accession>
<evidence type="ECO:0000313" key="1">
    <source>
        <dbReference type="EMBL" id="VZO38602.1"/>
    </source>
</evidence>
<dbReference type="SUPFAM" id="SSF160379">
    <property type="entry name" value="SP0830-like"/>
    <property type="match status" value="1"/>
</dbReference>
<dbReference type="EMBL" id="CACRYJ010000048">
    <property type="protein sequence ID" value="VZO38602.1"/>
    <property type="molecule type" value="Genomic_DNA"/>
</dbReference>
<reference evidence="1 2" key="1">
    <citation type="submission" date="2019-11" db="EMBL/GenBank/DDBJ databases">
        <authorList>
            <person name="Criscuolo A."/>
        </authorList>
    </citation>
    <scope>NUCLEOTIDE SEQUENCE [LARGE SCALE GENOMIC DNA]</scope>
    <source>
        <strain evidence="1">CIP111667</strain>
    </source>
</reference>
<dbReference type="Gene3D" id="3.30.70.1280">
    <property type="entry name" value="SP0830-like domains"/>
    <property type="match status" value="1"/>
</dbReference>
<proteinExistence type="predicted"/>
<keyword evidence="2" id="KW-1185">Reference proteome</keyword>
<name>A0A7M4DMJ1_9MICO</name>
<dbReference type="InterPro" id="IPR012545">
    <property type="entry name" value="DUF1697"/>
</dbReference>
<protein>
    <recommendedName>
        <fullName evidence="3">Pyridoxamine 5-phosphate oxidase</fullName>
    </recommendedName>
</protein>
<comment type="caution">
    <text evidence="1">The sequence shown here is derived from an EMBL/GenBank/DDBJ whole genome shotgun (WGS) entry which is preliminary data.</text>
</comment>
<dbReference type="Proteomes" id="UP000419743">
    <property type="component" value="Unassembled WGS sequence"/>
</dbReference>
<dbReference type="PANTHER" id="PTHR36439:SF1">
    <property type="entry name" value="DUF1697 DOMAIN-CONTAINING PROTEIN"/>
    <property type="match status" value="1"/>
</dbReference>
<sequence>MPSKSSEPRAARYAVLLRGVNVGGINVKMPDLRRVLEAAGLADVRTVLASGNALVTSDLPPARLRPEVETALREAFGYEAWVQVLPLERIAAIVAGYPFDTDETTHHPYVMFCADDAALAEVSALAAEIDPDVEKVRPGEGVIYWEAPKGSSTDTTFAKLTSRARYKSVLTTRNLRTLRKLL</sequence>
<evidence type="ECO:0000313" key="2">
    <source>
        <dbReference type="Proteomes" id="UP000419743"/>
    </source>
</evidence>
<dbReference type="PANTHER" id="PTHR36439">
    <property type="entry name" value="BLL4334 PROTEIN"/>
    <property type="match status" value="1"/>
</dbReference>
<gene>
    <name evidence="1" type="ORF">HALOF300_03363</name>
</gene>
<dbReference type="PIRSF" id="PIRSF008502">
    <property type="entry name" value="UCP008502"/>
    <property type="match status" value="1"/>
</dbReference>
<evidence type="ECO:0008006" key="3">
    <source>
        <dbReference type="Google" id="ProtNLM"/>
    </source>
</evidence>
<dbReference type="AlphaFoldDB" id="A0A7M4DMJ1"/>
<dbReference type="Gene3D" id="3.30.70.1260">
    <property type="entry name" value="bacterial protein sp0830 like"/>
    <property type="match status" value="1"/>
</dbReference>
<dbReference type="Pfam" id="PF08002">
    <property type="entry name" value="DUF1697"/>
    <property type="match status" value="1"/>
</dbReference>
<organism evidence="1 2">
    <name type="scientific">Occultella aeris</name>
    <dbReference type="NCBI Taxonomy" id="2761496"/>
    <lineage>
        <taxon>Bacteria</taxon>
        <taxon>Bacillati</taxon>
        <taxon>Actinomycetota</taxon>
        <taxon>Actinomycetes</taxon>
        <taxon>Micrococcales</taxon>
        <taxon>Ruaniaceae</taxon>
        <taxon>Occultella</taxon>
    </lineage>
</organism>
<dbReference type="RefSeq" id="WP_156742038.1">
    <property type="nucleotide sequence ID" value="NZ_CACRYJ010000048.1"/>
</dbReference>